<accession>Q2GED1</accession>
<dbReference type="HOGENOM" id="CLU_158491_7_2_5"/>
<dbReference type="Proteomes" id="UP000001942">
    <property type="component" value="Chromosome"/>
</dbReference>
<dbReference type="OrthoDB" id="9815192at2"/>
<dbReference type="GO" id="GO:0006412">
    <property type="term" value="P:translation"/>
    <property type="evidence" value="ECO:0007669"/>
    <property type="project" value="UniProtKB-UniRule"/>
</dbReference>
<dbReference type="InterPro" id="IPR001854">
    <property type="entry name" value="Ribosomal_uL29"/>
</dbReference>
<dbReference type="STRING" id="222891.NSE_0274"/>
<dbReference type="GO" id="GO:0005840">
    <property type="term" value="C:ribosome"/>
    <property type="evidence" value="ECO:0007669"/>
    <property type="project" value="UniProtKB-KW"/>
</dbReference>
<gene>
    <name evidence="5 6" type="primary">rpmC</name>
    <name evidence="6" type="ordered locus">NSE_0274</name>
</gene>
<reference evidence="6 7" key="1">
    <citation type="journal article" date="2006" name="PLoS Genet.">
        <title>Comparative genomics of emerging human ehrlichiosis agents.</title>
        <authorList>
            <person name="Dunning Hotopp J.C."/>
            <person name="Lin M."/>
            <person name="Madupu R."/>
            <person name="Crabtree J."/>
            <person name="Angiuoli S.V."/>
            <person name="Eisen J.A."/>
            <person name="Seshadri R."/>
            <person name="Ren Q."/>
            <person name="Wu M."/>
            <person name="Utterback T.R."/>
            <person name="Smith S."/>
            <person name="Lewis M."/>
            <person name="Khouri H."/>
            <person name="Zhang C."/>
            <person name="Niu H."/>
            <person name="Lin Q."/>
            <person name="Ohashi N."/>
            <person name="Zhi N."/>
            <person name="Nelson W."/>
            <person name="Brinkac L.M."/>
            <person name="Dodson R.J."/>
            <person name="Rosovitz M.J."/>
            <person name="Sundaram J."/>
            <person name="Daugherty S.C."/>
            <person name="Davidsen T."/>
            <person name="Durkin A.S."/>
            <person name="Gwinn M."/>
            <person name="Haft D.H."/>
            <person name="Selengut J.D."/>
            <person name="Sullivan S.A."/>
            <person name="Zafar N."/>
            <person name="Zhou L."/>
            <person name="Benahmed F."/>
            <person name="Forberger H."/>
            <person name="Halpin R."/>
            <person name="Mulligan S."/>
            <person name="Robinson J."/>
            <person name="White O."/>
            <person name="Rikihisa Y."/>
            <person name="Tettelin H."/>
        </authorList>
    </citation>
    <scope>NUCLEOTIDE SEQUENCE [LARGE SCALE GENOMIC DNA]</scope>
    <source>
        <strain evidence="7">ATCC VR-367 / Miyayama</strain>
    </source>
</reference>
<evidence type="ECO:0000256" key="3">
    <source>
        <dbReference type="ARBA" id="ARBA00023274"/>
    </source>
</evidence>
<evidence type="ECO:0000256" key="2">
    <source>
        <dbReference type="ARBA" id="ARBA00022980"/>
    </source>
</evidence>
<evidence type="ECO:0000313" key="7">
    <source>
        <dbReference type="Proteomes" id="UP000001942"/>
    </source>
</evidence>
<name>Q2GED1_EHRS3</name>
<dbReference type="NCBIfam" id="TIGR00012">
    <property type="entry name" value="L29"/>
    <property type="match status" value="1"/>
</dbReference>
<dbReference type="HAMAP" id="MF_00374">
    <property type="entry name" value="Ribosomal_uL29"/>
    <property type="match status" value="1"/>
</dbReference>
<protein>
    <recommendedName>
        <fullName evidence="4 5">Large ribosomal subunit protein uL29</fullName>
    </recommendedName>
</protein>
<proteinExistence type="inferred from homology"/>
<keyword evidence="2 5" id="KW-0689">Ribosomal protein</keyword>
<dbReference type="AlphaFoldDB" id="Q2GED1"/>
<evidence type="ECO:0000256" key="4">
    <source>
        <dbReference type="ARBA" id="ARBA00035204"/>
    </source>
</evidence>
<dbReference type="KEGG" id="nse:NSE_0274"/>
<dbReference type="Pfam" id="PF00831">
    <property type="entry name" value="Ribosomal_L29"/>
    <property type="match status" value="1"/>
</dbReference>
<evidence type="ECO:0000256" key="5">
    <source>
        <dbReference type="HAMAP-Rule" id="MF_00374"/>
    </source>
</evidence>
<evidence type="ECO:0000313" key="6">
    <source>
        <dbReference type="EMBL" id="ABD46492.1"/>
    </source>
</evidence>
<dbReference type="EMBL" id="CP000237">
    <property type="protein sequence ID" value="ABD46492.1"/>
    <property type="molecule type" value="Genomic_DNA"/>
</dbReference>
<evidence type="ECO:0000256" key="1">
    <source>
        <dbReference type="ARBA" id="ARBA00009254"/>
    </source>
</evidence>
<dbReference type="InterPro" id="IPR036049">
    <property type="entry name" value="Ribosomal_uL29_sf"/>
</dbReference>
<keyword evidence="7" id="KW-1185">Reference proteome</keyword>
<dbReference type="Gene3D" id="1.10.287.310">
    <property type="match status" value="1"/>
</dbReference>
<dbReference type="RefSeq" id="WP_011451671.1">
    <property type="nucleotide sequence ID" value="NC_007798.1"/>
</dbReference>
<organism evidence="6 7">
    <name type="scientific">Ehrlichia sennetsu (strain ATCC VR-367 / Miyayama)</name>
    <name type="common">Neorickettsia sennetsu</name>
    <dbReference type="NCBI Taxonomy" id="222891"/>
    <lineage>
        <taxon>Bacteria</taxon>
        <taxon>Pseudomonadati</taxon>
        <taxon>Pseudomonadota</taxon>
        <taxon>Alphaproteobacteria</taxon>
        <taxon>Rickettsiales</taxon>
        <taxon>Anaplasmataceae</taxon>
        <taxon>Ehrlichia</taxon>
    </lineage>
</organism>
<keyword evidence="3 5" id="KW-0687">Ribonucleoprotein</keyword>
<sequence length="64" mass="7370">MRISDIRARSNEELVELLSSMRAELFAIELRAPSSEPRVRRVAKKFIRRDVARILTCLRGNKGS</sequence>
<comment type="similarity">
    <text evidence="1 5">Belongs to the universal ribosomal protein uL29 family.</text>
</comment>
<dbReference type="GO" id="GO:0003735">
    <property type="term" value="F:structural constituent of ribosome"/>
    <property type="evidence" value="ECO:0007669"/>
    <property type="project" value="InterPro"/>
</dbReference>
<dbReference type="GO" id="GO:1990904">
    <property type="term" value="C:ribonucleoprotein complex"/>
    <property type="evidence" value="ECO:0007669"/>
    <property type="project" value="UniProtKB-KW"/>
</dbReference>
<dbReference type="SUPFAM" id="SSF46561">
    <property type="entry name" value="Ribosomal protein L29 (L29p)"/>
    <property type="match status" value="1"/>
</dbReference>